<organism evidence="1 2">
    <name type="scientific">Rhodopirellula baltica (strain DSM 10527 / NCIMB 13988 / SH1)</name>
    <dbReference type="NCBI Taxonomy" id="243090"/>
    <lineage>
        <taxon>Bacteria</taxon>
        <taxon>Pseudomonadati</taxon>
        <taxon>Planctomycetota</taxon>
        <taxon>Planctomycetia</taxon>
        <taxon>Pirellulales</taxon>
        <taxon>Pirellulaceae</taxon>
        <taxon>Rhodopirellula</taxon>
    </lineage>
</organism>
<gene>
    <name evidence="1" type="ordered locus">RB4626</name>
</gene>
<dbReference type="STRING" id="243090.RB4626"/>
<dbReference type="KEGG" id="rba:RB4626"/>
<evidence type="ECO:0000313" key="2">
    <source>
        <dbReference type="Proteomes" id="UP000001025"/>
    </source>
</evidence>
<name>Q7USA3_RHOBA</name>
<dbReference type="EnsemblBacteria" id="CAD73894">
    <property type="protein sequence ID" value="CAD73894"/>
    <property type="gene ID" value="RB4626"/>
</dbReference>
<sequence>MTTGLRAFLFSAKGDAIILAPGSGSPVRRLHRVSRRLPLSFHPAGILPPGTLVLPLP</sequence>
<dbReference type="Proteomes" id="UP000001025">
    <property type="component" value="Chromosome"/>
</dbReference>
<proteinExistence type="predicted"/>
<reference evidence="1 2" key="1">
    <citation type="journal article" date="2003" name="Proc. Natl. Acad. Sci. U.S.A.">
        <title>Complete genome sequence of the marine planctomycete Pirellula sp. strain 1.</title>
        <authorList>
            <person name="Gloeckner F.O."/>
            <person name="Kube M."/>
            <person name="Bauer M."/>
            <person name="Teeling H."/>
            <person name="Lombardot T."/>
            <person name="Ludwig W."/>
            <person name="Gade D."/>
            <person name="Beck A."/>
            <person name="Borzym K."/>
            <person name="Heitmann K."/>
            <person name="Rabus R."/>
            <person name="Schlesner H."/>
            <person name="Amann R."/>
            <person name="Reinhardt R."/>
        </authorList>
    </citation>
    <scope>NUCLEOTIDE SEQUENCE [LARGE SCALE GENOMIC DNA]</scope>
    <source>
        <strain evidence="2">DSM 10527 / NCIMB 13988 / SH1</strain>
    </source>
</reference>
<dbReference type="HOGENOM" id="CLU_2993693_0_0_0"/>
<accession>Q7USA3</accession>
<dbReference type="InParanoid" id="Q7USA3"/>
<dbReference type="AlphaFoldDB" id="Q7USA3"/>
<evidence type="ECO:0000313" key="1">
    <source>
        <dbReference type="EMBL" id="CAD73894.1"/>
    </source>
</evidence>
<protein>
    <submittedName>
        <fullName evidence="1">Uncharacterized protein</fullName>
    </submittedName>
</protein>
<dbReference type="EMBL" id="BX294140">
    <property type="protein sequence ID" value="CAD73894.1"/>
    <property type="molecule type" value="Genomic_DNA"/>
</dbReference>
<keyword evidence="2" id="KW-1185">Reference proteome</keyword>